<dbReference type="Proteomes" id="UP001174136">
    <property type="component" value="Unassembled WGS sequence"/>
</dbReference>
<dbReference type="AlphaFoldDB" id="A0AA47N2L9"/>
<comment type="caution">
    <text evidence="4">The sequence shown here is derived from an EMBL/GenBank/DDBJ whole genome shotgun (WGS) entry which is preliminary data.</text>
</comment>
<evidence type="ECO:0000256" key="2">
    <source>
        <dbReference type="SAM" id="MobiDB-lite"/>
    </source>
</evidence>
<reference evidence="4" key="1">
    <citation type="journal article" date="2023" name="Front. Mar. Sci.">
        <title>A new Merluccius polli reference genome to investigate the effects of global change in West African waters.</title>
        <authorList>
            <person name="Mateo J.L."/>
            <person name="Blanco-Fernandez C."/>
            <person name="Garcia-Vazquez E."/>
            <person name="Machado-Schiaffino G."/>
        </authorList>
    </citation>
    <scope>NUCLEOTIDE SEQUENCE</scope>
    <source>
        <strain evidence="4">C29</strain>
        <tissue evidence="4">Fin</tissue>
    </source>
</reference>
<feature type="region of interest" description="Disordered" evidence="2">
    <location>
        <begin position="177"/>
        <end position="201"/>
    </location>
</feature>
<evidence type="ECO:0000313" key="4">
    <source>
        <dbReference type="EMBL" id="KAK0151094.1"/>
    </source>
</evidence>
<proteinExistence type="predicted"/>
<keyword evidence="1" id="KW-0175">Coiled coil</keyword>
<feature type="region of interest" description="Disordered" evidence="2">
    <location>
        <begin position="1"/>
        <end position="20"/>
    </location>
</feature>
<protein>
    <submittedName>
        <fullName evidence="4">Coiled-coil domain-containing protein 42</fullName>
    </submittedName>
</protein>
<dbReference type="Pfam" id="PF13863">
    <property type="entry name" value="DUF4200"/>
    <property type="match status" value="1"/>
</dbReference>
<dbReference type="PANTHER" id="PTHR21683:SF2">
    <property type="entry name" value="COILED-COIL DOMAIN-CONTAINING PROTEIN 42 LIKE-2-LIKE"/>
    <property type="match status" value="1"/>
</dbReference>
<dbReference type="PANTHER" id="PTHR21683">
    <property type="entry name" value="COILED-COIL DOMAIN-CONTAINING PROTEIN 42 LIKE-2-LIKE-RELATED"/>
    <property type="match status" value="1"/>
</dbReference>
<dbReference type="EMBL" id="JAOPHQ010001421">
    <property type="protein sequence ID" value="KAK0151094.1"/>
    <property type="molecule type" value="Genomic_DNA"/>
</dbReference>
<dbReference type="InterPro" id="IPR051147">
    <property type="entry name" value="CFAP_domain-containing"/>
</dbReference>
<evidence type="ECO:0000313" key="5">
    <source>
        <dbReference type="Proteomes" id="UP001174136"/>
    </source>
</evidence>
<sequence length="201" mass="23123">MKTNDVKRCRGVEKAEEERKKIHEKEDEICALKDEIKALRRRSAQLDRSVRKHAVYANYMKEVAQVRKQAPGQVMSCFATLTQSRTDLMPTALHNLDRVQNAHAELACYRQQATDVIVRHNNALEQLISEWDMIQAHRMMMESQWAHILDTSAKKTLQLGTVKMAILNLSQIVHTNEKSGDAPLDPEDTMKQLDQVGRVKY</sequence>
<organism evidence="4 5">
    <name type="scientific">Merluccius polli</name>
    <name type="common">Benguela hake</name>
    <name type="synonym">Merluccius cadenati</name>
    <dbReference type="NCBI Taxonomy" id="89951"/>
    <lineage>
        <taxon>Eukaryota</taxon>
        <taxon>Metazoa</taxon>
        <taxon>Chordata</taxon>
        <taxon>Craniata</taxon>
        <taxon>Vertebrata</taxon>
        <taxon>Euteleostomi</taxon>
        <taxon>Actinopterygii</taxon>
        <taxon>Neopterygii</taxon>
        <taxon>Teleostei</taxon>
        <taxon>Neoteleostei</taxon>
        <taxon>Acanthomorphata</taxon>
        <taxon>Zeiogadaria</taxon>
        <taxon>Gadariae</taxon>
        <taxon>Gadiformes</taxon>
        <taxon>Gadoidei</taxon>
        <taxon>Merlucciidae</taxon>
        <taxon>Merluccius</taxon>
    </lineage>
</organism>
<evidence type="ECO:0000256" key="1">
    <source>
        <dbReference type="ARBA" id="ARBA00023054"/>
    </source>
</evidence>
<keyword evidence="5" id="KW-1185">Reference proteome</keyword>
<evidence type="ECO:0000259" key="3">
    <source>
        <dbReference type="Pfam" id="PF13863"/>
    </source>
</evidence>
<name>A0AA47N2L9_MERPO</name>
<dbReference type="InterPro" id="IPR025252">
    <property type="entry name" value="DUF4200"/>
</dbReference>
<dbReference type="GO" id="GO:0005856">
    <property type="term" value="C:cytoskeleton"/>
    <property type="evidence" value="ECO:0007669"/>
    <property type="project" value="UniProtKB-ARBA"/>
</dbReference>
<accession>A0AA47N2L9</accession>
<feature type="domain" description="DUF4200" evidence="3">
    <location>
        <begin position="1"/>
        <end position="65"/>
    </location>
</feature>
<gene>
    <name evidence="4" type="primary">CCDC42</name>
    <name evidence="4" type="ORF">N1851_007785</name>
</gene>